<name>A0A0N4UE17_DRAME</name>
<feature type="transmembrane region" description="Helical" evidence="1">
    <location>
        <begin position="88"/>
        <end position="111"/>
    </location>
</feature>
<reference evidence="5" key="1">
    <citation type="submission" date="2016-04" db="UniProtKB">
        <authorList>
            <consortium name="WormBaseParasite"/>
        </authorList>
    </citation>
    <scope>IDENTIFICATION</scope>
</reference>
<evidence type="ECO:0000256" key="1">
    <source>
        <dbReference type="SAM" id="Phobius"/>
    </source>
</evidence>
<organism evidence="3 5">
    <name type="scientific">Dracunculus medinensis</name>
    <name type="common">Guinea worm</name>
    <dbReference type="NCBI Taxonomy" id="318479"/>
    <lineage>
        <taxon>Eukaryota</taxon>
        <taxon>Metazoa</taxon>
        <taxon>Ecdysozoa</taxon>
        <taxon>Nematoda</taxon>
        <taxon>Chromadorea</taxon>
        <taxon>Rhabditida</taxon>
        <taxon>Spirurina</taxon>
        <taxon>Dracunculoidea</taxon>
        <taxon>Dracunculidae</taxon>
        <taxon>Dracunculus</taxon>
    </lineage>
</organism>
<dbReference type="WBParaSite" id="DME_0000559701-mRNA-1">
    <property type="protein sequence ID" value="DME_0000559701-mRNA-1"/>
    <property type="gene ID" value="DME_0000559701"/>
</dbReference>
<keyword evidence="1" id="KW-1133">Transmembrane helix</keyword>
<dbReference type="EMBL" id="UYYG01000006">
    <property type="protein sequence ID" value="VDN50669.1"/>
    <property type="molecule type" value="Genomic_DNA"/>
</dbReference>
<dbReference type="AlphaFoldDB" id="A0A0N4UE17"/>
<dbReference type="OrthoDB" id="5851221at2759"/>
<keyword evidence="1" id="KW-0812">Transmembrane</keyword>
<feature type="transmembrane region" description="Helical" evidence="1">
    <location>
        <begin position="123"/>
        <end position="145"/>
    </location>
</feature>
<accession>A0A0N4UE17</accession>
<protein>
    <submittedName>
        <fullName evidence="5">7TM_GPCR_Srx domain-containing protein</fullName>
    </submittedName>
</protein>
<feature type="transmembrane region" description="Helical" evidence="1">
    <location>
        <begin position="44"/>
        <end position="65"/>
    </location>
</feature>
<evidence type="ECO:0000313" key="5">
    <source>
        <dbReference type="WBParaSite" id="DME_0000559701-mRNA-1"/>
    </source>
</evidence>
<sequence length="195" mass="22550">MFGKLFRRRINRIAPIASRVHERHLELEPLCCLSSCLVREASTAIAVLEIAYAIITVTLSFIQIYRGGDFIFWAPISGNLDAIISHQIFLYPLLTFDLISVTMAILLLRALSTYNKKHIRIHYYFDFFALAFNIIGFLIYLGILFRTKSQSSKAINFFLFIIFATQIPFQIWAITVVKTCYEFFILIHVLIEIAK</sequence>
<evidence type="ECO:0000313" key="4">
    <source>
        <dbReference type="Proteomes" id="UP000274756"/>
    </source>
</evidence>
<dbReference type="Proteomes" id="UP000038040">
    <property type="component" value="Unplaced"/>
</dbReference>
<evidence type="ECO:0000313" key="2">
    <source>
        <dbReference type="EMBL" id="VDN50669.1"/>
    </source>
</evidence>
<evidence type="ECO:0000313" key="3">
    <source>
        <dbReference type="Proteomes" id="UP000038040"/>
    </source>
</evidence>
<dbReference type="Proteomes" id="UP000274756">
    <property type="component" value="Unassembled WGS sequence"/>
</dbReference>
<keyword evidence="1" id="KW-0472">Membrane</keyword>
<proteinExistence type="predicted"/>
<reference evidence="2 4" key="2">
    <citation type="submission" date="2018-11" db="EMBL/GenBank/DDBJ databases">
        <authorList>
            <consortium name="Pathogen Informatics"/>
        </authorList>
    </citation>
    <scope>NUCLEOTIDE SEQUENCE [LARGE SCALE GENOMIC DNA]</scope>
</reference>
<feature type="transmembrane region" description="Helical" evidence="1">
    <location>
        <begin position="157"/>
        <end position="177"/>
    </location>
</feature>
<gene>
    <name evidence="2" type="ORF">DME_LOCUS642</name>
</gene>
<keyword evidence="4" id="KW-1185">Reference proteome</keyword>